<keyword evidence="8" id="KW-1185">Reference proteome</keyword>
<feature type="transmembrane region" description="Helical" evidence="6">
    <location>
        <begin position="362"/>
        <end position="382"/>
    </location>
</feature>
<comment type="caution">
    <text evidence="7">The sequence shown here is derived from an EMBL/GenBank/DDBJ whole genome shotgun (WGS) entry which is preliminary data.</text>
</comment>
<dbReference type="CDD" id="cd06173">
    <property type="entry name" value="MFS_MefA_like"/>
    <property type="match status" value="1"/>
</dbReference>
<comment type="subcellular location">
    <subcellularLocation>
        <location evidence="1">Cell membrane</location>
        <topology evidence="1">Multi-pass membrane protein</topology>
    </subcellularLocation>
</comment>
<keyword evidence="4 6" id="KW-1133">Transmembrane helix</keyword>
<feature type="transmembrane region" description="Helical" evidence="6">
    <location>
        <begin position="90"/>
        <end position="110"/>
    </location>
</feature>
<evidence type="ECO:0000256" key="6">
    <source>
        <dbReference type="SAM" id="Phobius"/>
    </source>
</evidence>
<feature type="transmembrane region" description="Helical" evidence="6">
    <location>
        <begin position="236"/>
        <end position="259"/>
    </location>
</feature>
<feature type="transmembrane region" description="Helical" evidence="6">
    <location>
        <begin position="408"/>
        <end position="427"/>
    </location>
</feature>
<evidence type="ECO:0000256" key="4">
    <source>
        <dbReference type="ARBA" id="ARBA00022989"/>
    </source>
</evidence>
<evidence type="ECO:0008006" key="9">
    <source>
        <dbReference type="Google" id="ProtNLM"/>
    </source>
</evidence>
<name>A0ABN2H4K2_9ACTN</name>
<sequence length="445" mass="46152">MTTETTAGQSPAPAPVETKRFSVFVTIWAGQFVSLIGSELTAYALGVWAYQRTGSATAFTLIMVFAQLPIVLLAPIAGAYVDRWDRRRTLIGANALAAAAVGTLAVLVATGHFQLWFIYPTIGLVAVANALHWPAFATVPRLTVPKAHLARAAGMVELSSAIAKTIAPSLATLLVGIFMLTGVLVSDLSSFLIAIAALLLVRIPRPASAGRKSTSIGADIREGWRYLVARPGLVRLLMFFLVNNLFVVFPLVLAVPLVASFAKGAVLAAIMSASAAGLIAGGVVMSVWGGPKIKVYGVIGAGATLGLSSVLAGLRPEPVLVAVALFCFSFAVPVLNGCSQAIWQVKVAPAVQGRIFALRRTVATATAPVGFLAAGPLADFVFEPLMKSGGGLSGSIGQLLGVGHGRGIGLEFVIFGIACVVVAIWGISSRPLTRLESELPDETGS</sequence>
<gene>
    <name evidence="7" type="ORF">GCM10009765_33330</name>
</gene>
<feature type="transmembrane region" description="Helical" evidence="6">
    <location>
        <begin position="265"/>
        <end position="288"/>
    </location>
</feature>
<dbReference type="PANTHER" id="PTHR23513">
    <property type="entry name" value="INTEGRAL MEMBRANE EFFLUX PROTEIN-RELATED"/>
    <property type="match status" value="1"/>
</dbReference>
<evidence type="ECO:0000256" key="1">
    <source>
        <dbReference type="ARBA" id="ARBA00004651"/>
    </source>
</evidence>
<dbReference type="PANTHER" id="PTHR23513:SF6">
    <property type="entry name" value="MAJOR FACILITATOR SUPERFAMILY ASSOCIATED DOMAIN-CONTAINING PROTEIN"/>
    <property type="match status" value="1"/>
</dbReference>
<evidence type="ECO:0000256" key="3">
    <source>
        <dbReference type="ARBA" id="ARBA00022692"/>
    </source>
</evidence>
<proteinExistence type="predicted"/>
<accession>A0ABN2H4K2</accession>
<dbReference type="InterPro" id="IPR036259">
    <property type="entry name" value="MFS_trans_sf"/>
</dbReference>
<dbReference type="SUPFAM" id="SSF103473">
    <property type="entry name" value="MFS general substrate transporter"/>
    <property type="match status" value="1"/>
</dbReference>
<evidence type="ECO:0000313" key="8">
    <source>
        <dbReference type="Proteomes" id="UP001500618"/>
    </source>
</evidence>
<dbReference type="InterPro" id="IPR011701">
    <property type="entry name" value="MFS"/>
</dbReference>
<organism evidence="7 8">
    <name type="scientific">Fodinicola feengrottensis</name>
    <dbReference type="NCBI Taxonomy" id="435914"/>
    <lineage>
        <taxon>Bacteria</taxon>
        <taxon>Bacillati</taxon>
        <taxon>Actinomycetota</taxon>
        <taxon>Actinomycetes</taxon>
        <taxon>Mycobacteriales</taxon>
        <taxon>Fodinicola</taxon>
    </lineage>
</organism>
<keyword evidence="5 6" id="KW-0472">Membrane</keyword>
<feature type="transmembrane region" description="Helical" evidence="6">
    <location>
        <begin position="173"/>
        <end position="201"/>
    </location>
</feature>
<keyword evidence="3 6" id="KW-0812">Transmembrane</keyword>
<keyword evidence="2" id="KW-1003">Cell membrane</keyword>
<evidence type="ECO:0000256" key="5">
    <source>
        <dbReference type="ARBA" id="ARBA00023136"/>
    </source>
</evidence>
<feature type="transmembrane region" description="Helical" evidence="6">
    <location>
        <begin position="320"/>
        <end position="342"/>
    </location>
</feature>
<dbReference type="EMBL" id="BAAANY010000010">
    <property type="protein sequence ID" value="GAA1681536.1"/>
    <property type="molecule type" value="Genomic_DNA"/>
</dbReference>
<feature type="transmembrane region" description="Helical" evidence="6">
    <location>
        <begin position="295"/>
        <end position="314"/>
    </location>
</feature>
<dbReference type="Gene3D" id="1.20.1250.20">
    <property type="entry name" value="MFS general substrate transporter like domains"/>
    <property type="match status" value="1"/>
</dbReference>
<dbReference type="Proteomes" id="UP001500618">
    <property type="component" value="Unassembled WGS sequence"/>
</dbReference>
<feature type="transmembrane region" description="Helical" evidence="6">
    <location>
        <begin position="56"/>
        <end position="78"/>
    </location>
</feature>
<protein>
    <recommendedName>
        <fullName evidence="9">MFS transporter</fullName>
    </recommendedName>
</protein>
<feature type="transmembrane region" description="Helical" evidence="6">
    <location>
        <begin position="116"/>
        <end position="137"/>
    </location>
</feature>
<reference evidence="7 8" key="1">
    <citation type="journal article" date="2019" name="Int. J. Syst. Evol. Microbiol.">
        <title>The Global Catalogue of Microorganisms (GCM) 10K type strain sequencing project: providing services to taxonomists for standard genome sequencing and annotation.</title>
        <authorList>
            <consortium name="The Broad Institute Genomics Platform"/>
            <consortium name="The Broad Institute Genome Sequencing Center for Infectious Disease"/>
            <person name="Wu L."/>
            <person name="Ma J."/>
        </authorList>
    </citation>
    <scope>NUCLEOTIDE SEQUENCE [LARGE SCALE GENOMIC DNA]</scope>
    <source>
        <strain evidence="7 8">JCM 14718</strain>
    </source>
</reference>
<dbReference type="Pfam" id="PF07690">
    <property type="entry name" value="MFS_1"/>
    <property type="match status" value="1"/>
</dbReference>
<dbReference type="RefSeq" id="WP_344311196.1">
    <property type="nucleotide sequence ID" value="NZ_BAAANY010000010.1"/>
</dbReference>
<evidence type="ECO:0000313" key="7">
    <source>
        <dbReference type="EMBL" id="GAA1681536.1"/>
    </source>
</evidence>
<feature type="transmembrane region" description="Helical" evidence="6">
    <location>
        <begin position="21"/>
        <end position="50"/>
    </location>
</feature>
<evidence type="ECO:0000256" key="2">
    <source>
        <dbReference type="ARBA" id="ARBA00022475"/>
    </source>
</evidence>